<protein>
    <submittedName>
        <fullName evidence="2">Uncharacterized protein</fullName>
    </submittedName>
</protein>
<reference evidence="2" key="1">
    <citation type="journal article" date="2012" name="PLoS ONE">
        <title>Gene sets for utilization of primary and secondary nutrition supplies in the distal gut of endangered iberian lynx.</title>
        <authorList>
            <person name="Alcaide M."/>
            <person name="Messina E."/>
            <person name="Richter M."/>
            <person name="Bargiela R."/>
            <person name="Peplies J."/>
            <person name="Huws S.A."/>
            <person name="Newbold C.J."/>
            <person name="Golyshin P.N."/>
            <person name="Simon M.A."/>
            <person name="Lopez G."/>
            <person name="Yakimov M.M."/>
            <person name="Ferrer M."/>
        </authorList>
    </citation>
    <scope>NUCLEOTIDE SEQUENCE</scope>
</reference>
<name>J9GMP7_9ZZZZ</name>
<dbReference type="AlphaFoldDB" id="J9GMP7"/>
<feature type="transmembrane region" description="Helical" evidence="1">
    <location>
        <begin position="20"/>
        <end position="41"/>
    </location>
</feature>
<accession>J9GMP7</accession>
<sequence length="51" mass="5871">MHSVRPTVIVAKLIMKAWRIYTPIFAANVVARHFVCVVFPFHKYSSRPVSV</sequence>
<proteinExistence type="predicted"/>
<keyword evidence="1" id="KW-1133">Transmembrane helix</keyword>
<keyword evidence="1" id="KW-0472">Membrane</keyword>
<evidence type="ECO:0000313" key="2">
    <source>
        <dbReference type="EMBL" id="EJX01105.1"/>
    </source>
</evidence>
<keyword evidence="1" id="KW-0812">Transmembrane</keyword>
<dbReference type="EMBL" id="AMCI01003097">
    <property type="protein sequence ID" value="EJX01105.1"/>
    <property type="molecule type" value="Genomic_DNA"/>
</dbReference>
<organism evidence="2">
    <name type="scientific">gut metagenome</name>
    <dbReference type="NCBI Taxonomy" id="749906"/>
    <lineage>
        <taxon>unclassified sequences</taxon>
        <taxon>metagenomes</taxon>
        <taxon>organismal metagenomes</taxon>
    </lineage>
</organism>
<evidence type="ECO:0000256" key="1">
    <source>
        <dbReference type="SAM" id="Phobius"/>
    </source>
</evidence>
<gene>
    <name evidence="2" type="ORF">EVA_10784</name>
</gene>
<comment type="caution">
    <text evidence="2">The sequence shown here is derived from an EMBL/GenBank/DDBJ whole genome shotgun (WGS) entry which is preliminary data.</text>
</comment>